<dbReference type="PROSITE" id="PS00910">
    <property type="entry name" value="UPF0029"/>
    <property type="match status" value="1"/>
</dbReference>
<protein>
    <submittedName>
        <fullName evidence="4">YigZ family protein</fullName>
    </submittedName>
</protein>
<dbReference type="Proteomes" id="UP001501288">
    <property type="component" value="Unassembled WGS sequence"/>
</dbReference>
<dbReference type="InterPro" id="IPR020568">
    <property type="entry name" value="Ribosomal_Su5_D2-typ_SF"/>
</dbReference>
<dbReference type="Pfam" id="PF01205">
    <property type="entry name" value="Impact_N"/>
    <property type="match status" value="1"/>
</dbReference>
<dbReference type="EMBL" id="BAAANV010000014">
    <property type="protein sequence ID" value="GAA1533065.1"/>
    <property type="molecule type" value="Genomic_DNA"/>
</dbReference>
<dbReference type="PANTHER" id="PTHR16301">
    <property type="entry name" value="IMPACT-RELATED"/>
    <property type="match status" value="1"/>
</dbReference>
<accession>A0ABN2B5V8</accession>
<evidence type="ECO:0000259" key="2">
    <source>
        <dbReference type="Pfam" id="PF01205"/>
    </source>
</evidence>
<reference evidence="4 5" key="1">
    <citation type="journal article" date="2019" name="Int. J. Syst. Evol. Microbiol.">
        <title>The Global Catalogue of Microorganisms (GCM) 10K type strain sequencing project: providing services to taxonomists for standard genome sequencing and annotation.</title>
        <authorList>
            <consortium name="The Broad Institute Genomics Platform"/>
            <consortium name="The Broad Institute Genome Sequencing Center for Infectious Disease"/>
            <person name="Wu L."/>
            <person name="Ma J."/>
        </authorList>
    </citation>
    <scope>NUCLEOTIDE SEQUENCE [LARGE SCALE GENOMIC DNA]</scope>
    <source>
        <strain evidence="4 5">JCM 14588</strain>
    </source>
</reference>
<feature type="domain" description="UPF0029" evidence="3">
    <location>
        <begin position="160"/>
        <end position="219"/>
    </location>
</feature>
<dbReference type="Pfam" id="PF09186">
    <property type="entry name" value="DUF1949"/>
    <property type="match status" value="1"/>
</dbReference>
<dbReference type="InterPro" id="IPR023582">
    <property type="entry name" value="Impact"/>
</dbReference>
<evidence type="ECO:0000313" key="5">
    <source>
        <dbReference type="Proteomes" id="UP001501288"/>
    </source>
</evidence>
<dbReference type="InterPro" id="IPR015269">
    <property type="entry name" value="UPF0029_Impact_C"/>
</dbReference>
<keyword evidence="5" id="KW-1185">Reference proteome</keyword>
<dbReference type="PANTHER" id="PTHR16301:SF20">
    <property type="entry name" value="IMPACT FAMILY MEMBER YIGZ"/>
    <property type="match status" value="1"/>
</dbReference>
<dbReference type="InterPro" id="IPR015796">
    <property type="entry name" value="Impact_YigZ-like"/>
</dbReference>
<evidence type="ECO:0000313" key="4">
    <source>
        <dbReference type="EMBL" id="GAA1533065.1"/>
    </source>
</evidence>
<dbReference type="InterPro" id="IPR020569">
    <property type="entry name" value="UPF0029_Impact_CS"/>
</dbReference>
<evidence type="ECO:0000256" key="1">
    <source>
        <dbReference type="ARBA" id="ARBA00007665"/>
    </source>
</evidence>
<comment type="similarity">
    <text evidence="1">Belongs to the IMPACT family.</text>
</comment>
<dbReference type="InterPro" id="IPR036956">
    <property type="entry name" value="Impact_N_sf"/>
</dbReference>
<name>A0ABN2B5V8_9MICO</name>
<comment type="caution">
    <text evidence="4">The sequence shown here is derived from an EMBL/GenBank/DDBJ whole genome shotgun (WGS) entry which is preliminary data.</text>
</comment>
<sequence length="234" mass="24893">MPPLWRGRAECGLSGLVLRVMVERYTTIARAVQAEIEAKRSRFLCDLVPVASEDEARAVVERARKEHWDARHHCSAFVLGPAADIRRSNDDGEPSGTAGTPMLDVLTGADLTDVVVVVTRWFGGTLLGTGGLVKAYSDAVRAALDEARLVHYERQVRLTCQVTLADVGRVENALRAAGFVVADVDYATHAAAGRAGLEVAAPSDALGRADAALAELTSGEAAFERVGQTWAAKG</sequence>
<dbReference type="InterPro" id="IPR001498">
    <property type="entry name" value="Impact_N"/>
</dbReference>
<gene>
    <name evidence="4" type="ORF">GCM10009762_03850</name>
</gene>
<dbReference type="NCBIfam" id="TIGR00257">
    <property type="entry name" value="IMPACT_YIGZ"/>
    <property type="match status" value="1"/>
</dbReference>
<feature type="domain" description="Impact N-terminal" evidence="2">
    <location>
        <begin position="39"/>
        <end position="144"/>
    </location>
</feature>
<proteinExistence type="inferred from homology"/>
<evidence type="ECO:0000259" key="3">
    <source>
        <dbReference type="Pfam" id="PF09186"/>
    </source>
</evidence>
<dbReference type="Gene3D" id="3.30.230.30">
    <property type="entry name" value="Impact, N-terminal domain"/>
    <property type="match status" value="1"/>
</dbReference>
<dbReference type="SUPFAM" id="SSF54211">
    <property type="entry name" value="Ribosomal protein S5 domain 2-like"/>
    <property type="match status" value="1"/>
</dbReference>
<organism evidence="4 5">
    <name type="scientific">Dermacoccus barathri</name>
    <dbReference type="NCBI Taxonomy" id="322601"/>
    <lineage>
        <taxon>Bacteria</taxon>
        <taxon>Bacillati</taxon>
        <taxon>Actinomycetota</taxon>
        <taxon>Actinomycetes</taxon>
        <taxon>Micrococcales</taxon>
        <taxon>Dermacoccaceae</taxon>
        <taxon>Dermacoccus</taxon>
    </lineage>
</organism>